<reference evidence="2" key="1">
    <citation type="submission" date="2021-07" db="EMBL/GenBank/DDBJ databases">
        <title>Roseobacter insulae sp. nov., isolated from a tidal flat.</title>
        <authorList>
            <person name="Park S."/>
            <person name="Yoon J.-H."/>
        </authorList>
    </citation>
    <scope>NUCLEOTIDE SEQUENCE</scope>
    <source>
        <strain evidence="2">YSTF-M11</strain>
    </source>
</reference>
<evidence type="ECO:0000313" key="3">
    <source>
        <dbReference type="Proteomes" id="UP001138661"/>
    </source>
</evidence>
<evidence type="ECO:0000256" key="1">
    <source>
        <dbReference type="SAM" id="Phobius"/>
    </source>
</evidence>
<dbReference type="RefSeq" id="WP_219504659.1">
    <property type="nucleotide sequence ID" value="NZ_JAHXDN010000004.1"/>
</dbReference>
<sequence>MSTAEDLPRAPEGKALSIRSIVTNAGIGLALALMVLAWFVLHRTEFAG</sequence>
<accession>A0A9X1FWY1</accession>
<dbReference type="Proteomes" id="UP001138661">
    <property type="component" value="Unassembled WGS sequence"/>
</dbReference>
<comment type="caution">
    <text evidence="2">The sequence shown here is derived from an EMBL/GenBank/DDBJ whole genome shotgun (WGS) entry which is preliminary data.</text>
</comment>
<feature type="transmembrane region" description="Helical" evidence="1">
    <location>
        <begin position="21"/>
        <end position="41"/>
    </location>
</feature>
<organism evidence="2 3">
    <name type="scientific">Roseobacter insulae</name>
    <dbReference type="NCBI Taxonomy" id="2859783"/>
    <lineage>
        <taxon>Bacteria</taxon>
        <taxon>Pseudomonadati</taxon>
        <taxon>Pseudomonadota</taxon>
        <taxon>Alphaproteobacteria</taxon>
        <taxon>Rhodobacterales</taxon>
        <taxon>Roseobacteraceae</taxon>
        <taxon>Roseobacter</taxon>
    </lineage>
</organism>
<keyword evidence="1" id="KW-1133">Transmembrane helix</keyword>
<protein>
    <submittedName>
        <fullName evidence="2">Uncharacterized protein</fullName>
    </submittedName>
</protein>
<keyword evidence="3" id="KW-1185">Reference proteome</keyword>
<dbReference type="EMBL" id="JAHXDN010000004">
    <property type="protein sequence ID" value="MBW4709299.1"/>
    <property type="molecule type" value="Genomic_DNA"/>
</dbReference>
<keyword evidence="1" id="KW-0812">Transmembrane</keyword>
<proteinExistence type="predicted"/>
<keyword evidence="1" id="KW-0472">Membrane</keyword>
<gene>
    <name evidence="2" type="ORF">KX928_16020</name>
</gene>
<name>A0A9X1FWY1_9RHOB</name>
<dbReference type="AlphaFoldDB" id="A0A9X1FWY1"/>
<evidence type="ECO:0000313" key="2">
    <source>
        <dbReference type="EMBL" id="MBW4709299.1"/>
    </source>
</evidence>